<reference evidence="4 5" key="1">
    <citation type="submission" date="2024-03" db="EMBL/GenBank/DDBJ databases">
        <title>Two novel species of the genus Flavobacterium exhibiting potentially degradation of complex polysaccharides.</title>
        <authorList>
            <person name="Lian X."/>
        </authorList>
    </citation>
    <scope>NUCLEOTIDE SEQUENCE [LARGE SCALE GENOMIC DNA]</scope>
    <source>
        <strain evidence="4 5">N6</strain>
    </source>
</reference>
<gene>
    <name evidence="4" type="ORF">WFZ86_05215</name>
</gene>
<dbReference type="RefSeq" id="WP_342690958.1">
    <property type="nucleotide sequence ID" value="NZ_JBCGDP010000004.1"/>
</dbReference>
<keyword evidence="5" id="KW-1185">Reference proteome</keyword>
<feature type="domain" description="DUF3857" evidence="3">
    <location>
        <begin position="57"/>
        <end position="215"/>
    </location>
</feature>
<organism evidence="4 5">
    <name type="scientific">Flavobacterium polysaccharolyticum</name>
    <dbReference type="NCBI Taxonomy" id="3133148"/>
    <lineage>
        <taxon>Bacteria</taxon>
        <taxon>Pseudomonadati</taxon>
        <taxon>Bacteroidota</taxon>
        <taxon>Flavobacteriia</taxon>
        <taxon>Flavobacteriales</taxon>
        <taxon>Flavobacteriaceae</taxon>
        <taxon>Flavobacterium</taxon>
    </lineage>
</organism>
<sequence length="637" mass="72661">MNLKLFSFVFLFIFSFCVRAQEAKYEVSSIPDSLKTNANAVLRLGELTIDILSQRKMVIKTKRVVTVLNEAGMSALDAYAHYDKSTSISSIQARIVDATGNELKKFKRKDFKDHSAVDGGTIFSDNRVLYLEYTPINYPFTMVFECETETSTTAFIPQWFPLPDYLLSVEKSVLNVTFPNNLGFKKKESNFSNKNIQKTLDTATQLSYTASNLATMKPEDFSPYFYDILPRVIMGLESFHLEGVDGNAKTWEDFGKWYSGKILSGTIDLPSTTVAKIKELVGTEQDPIKKAKIVYEFVQQKVRYISIQVGIGGWKPMLASDVDRLGYGDCKALTNYTQALLKAVDVPSYYTILYGDRKRINIDANFVSMQGNHIILTIPIGDQYTWLECTSQTNPFGYQADFTDDRDVLIIKPEGGQIVHTKIYSANENSQLSKGGYTITSTGDFSGEIQIISQGTQYGDKEQVEHMQPDQKEKHYKEFWDDINNLKIDKITHENNKKEIRFTQNAKLSAEKYATFVGDKMMVTVNAFNRFSGGVKRIRNRKTPFEIARGFYDEDEITIHLPSDFTLEFIPPAFESKTKFGTYSISLVKKEERTLIYKRVLLVNTGKYTNKEYDEYRLFMEQVSQNDNAKIVLTKTL</sequence>
<dbReference type="SUPFAM" id="SSF54001">
    <property type="entry name" value="Cysteine proteinases"/>
    <property type="match status" value="1"/>
</dbReference>
<proteinExistence type="predicted"/>
<feature type="signal peptide" evidence="1">
    <location>
        <begin position="1"/>
        <end position="20"/>
    </location>
</feature>
<dbReference type="InterPro" id="IPR024618">
    <property type="entry name" value="DUF3857"/>
</dbReference>
<dbReference type="InterPro" id="IPR038765">
    <property type="entry name" value="Papain-like_cys_pep_sf"/>
</dbReference>
<feature type="chain" id="PRO_5047535975" evidence="1">
    <location>
        <begin position="21"/>
        <end position="637"/>
    </location>
</feature>
<dbReference type="Pfam" id="PF12969">
    <property type="entry name" value="DUF3857"/>
    <property type="match status" value="1"/>
</dbReference>
<evidence type="ECO:0000259" key="3">
    <source>
        <dbReference type="Pfam" id="PF12969"/>
    </source>
</evidence>
<dbReference type="EMBL" id="JBCGDP010000004">
    <property type="protein sequence ID" value="MEM0575889.1"/>
    <property type="molecule type" value="Genomic_DNA"/>
</dbReference>
<name>A0ABU9NKQ2_9FLAO</name>
<comment type="caution">
    <text evidence="4">The sequence shown here is derived from an EMBL/GenBank/DDBJ whole genome shotgun (WGS) entry which is preliminary data.</text>
</comment>
<accession>A0ABU9NKQ2</accession>
<dbReference type="Proteomes" id="UP001468798">
    <property type="component" value="Unassembled WGS sequence"/>
</dbReference>
<dbReference type="InterPro" id="IPR002931">
    <property type="entry name" value="Transglutaminase-like"/>
</dbReference>
<evidence type="ECO:0000256" key="1">
    <source>
        <dbReference type="SAM" id="SignalP"/>
    </source>
</evidence>
<evidence type="ECO:0000259" key="2">
    <source>
        <dbReference type="Pfam" id="PF01841"/>
    </source>
</evidence>
<feature type="domain" description="Transglutaminase-like" evidence="2">
    <location>
        <begin position="278"/>
        <end position="388"/>
    </location>
</feature>
<evidence type="ECO:0000313" key="5">
    <source>
        <dbReference type="Proteomes" id="UP001468798"/>
    </source>
</evidence>
<evidence type="ECO:0000313" key="4">
    <source>
        <dbReference type="EMBL" id="MEM0575889.1"/>
    </source>
</evidence>
<dbReference type="Gene3D" id="3.10.620.30">
    <property type="match status" value="1"/>
</dbReference>
<keyword evidence="1" id="KW-0732">Signal</keyword>
<protein>
    <submittedName>
        <fullName evidence="4">DUF3857 domain-containing protein</fullName>
    </submittedName>
</protein>
<dbReference type="Gene3D" id="2.60.120.1130">
    <property type="match status" value="1"/>
</dbReference>
<dbReference type="Pfam" id="PF01841">
    <property type="entry name" value="Transglut_core"/>
    <property type="match status" value="1"/>
</dbReference>
<dbReference type="Gene3D" id="2.60.40.3140">
    <property type="match status" value="1"/>
</dbReference>